<dbReference type="GO" id="GO:0045087">
    <property type="term" value="P:innate immune response"/>
    <property type="evidence" value="ECO:0007669"/>
    <property type="project" value="UniProtKB-UniRule"/>
</dbReference>
<keyword evidence="6" id="KW-0053">Apoptosis</keyword>
<dbReference type="GO" id="GO:0006954">
    <property type="term" value="P:inflammatory response"/>
    <property type="evidence" value="ECO:0007669"/>
    <property type="project" value="UniProtKB-KW"/>
</dbReference>
<dbReference type="AlphaFoldDB" id="A0A1B1T6X6"/>
<dbReference type="GO" id="GO:0035591">
    <property type="term" value="F:signaling adaptor activity"/>
    <property type="evidence" value="ECO:0007669"/>
    <property type="project" value="TreeGrafter"/>
</dbReference>
<organism evidence="9">
    <name type="scientific">Anas platyrhynchos</name>
    <name type="common">Mallard</name>
    <name type="synonym">Anas boschas</name>
    <dbReference type="NCBI Taxonomy" id="8839"/>
    <lineage>
        <taxon>Eukaryota</taxon>
        <taxon>Metazoa</taxon>
        <taxon>Chordata</taxon>
        <taxon>Craniata</taxon>
        <taxon>Vertebrata</taxon>
        <taxon>Euteleostomi</taxon>
        <taxon>Archelosauria</taxon>
        <taxon>Archosauria</taxon>
        <taxon>Dinosauria</taxon>
        <taxon>Saurischia</taxon>
        <taxon>Theropoda</taxon>
        <taxon>Coelurosauria</taxon>
        <taxon>Aves</taxon>
        <taxon>Neognathae</taxon>
        <taxon>Galloanserae</taxon>
        <taxon>Anseriformes</taxon>
        <taxon>Anatidae</taxon>
        <taxon>Anatinae</taxon>
        <taxon>Anas</taxon>
    </lineage>
</organism>
<dbReference type="Gene3D" id="1.25.40.780">
    <property type="match status" value="1"/>
</dbReference>
<dbReference type="PROSITE" id="PS50104">
    <property type="entry name" value="TIR"/>
    <property type="match status" value="1"/>
</dbReference>
<evidence type="ECO:0000256" key="5">
    <source>
        <dbReference type="ARBA" id="ARBA00023198"/>
    </source>
</evidence>
<evidence type="ECO:0000259" key="8">
    <source>
        <dbReference type="PROSITE" id="PS50104"/>
    </source>
</evidence>
<comment type="function">
    <text evidence="6">Involved in innate immunity against invading pathogens. Adapter used by TLR3, TLR4 (through TICAM2) and TLR5 to mediate NF-kappa-B and interferon-regulatory factor (IRF) activation, and to induce apoptosis. Ligand binding to these receptors results in TRIF recruitment through its TIR domain. Distinct protein-interaction motifs allow recruitment of the effector proteins TBK1, TRAF6 and RIPK1, which in turn, lead to the activation of transcription factors IRF3 and IRF7, NF-kappa-B and FADD respectively. Phosphorylation by TBK1 on the pLxIS motif leads to recruitment and subsequent activation of the transcription factor IRF3 to induce expression of type I interferon and exert a potent immunity against invading pathogens. Component of a multi-helicase-TICAM1 complex that acts as a cytoplasmic sensor of viral double-stranded RNA (dsRNA) and plays a role in the activation of a cascade of antiviral responses including the induction of pro-inflammatory cytokines.</text>
</comment>
<dbReference type="InterPro" id="IPR025735">
    <property type="entry name" value="RHIM"/>
</dbReference>
<comment type="domain">
    <text evidence="6">The N-terminal region is essential for activation of the IFNB promoter activity.</text>
</comment>
<keyword evidence="3 6" id="KW-0399">Innate immunity</keyword>
<proteinExistence type="evidence at transcript level"/>
<dbReference type="GO" id="GO:0051607">
    <property type="term" value="P:defense response to virus"/>
    <property type="evidence" value="ECO:0007669"/>
    <property type="project" value="UniProtKB-UniRule"/>
</dbReference>
<dbReference type="PANTHER" id="PTHR47230">
    <property type="entry name" value="TIR DOMAIN-CONTAINING ADAPTER MOLECULE 1"/>
    <property type="match status" value="1"/>
</dbReference>
<dbReference type="GO" id="GO:0035666">
    <property type="term" value="P:TRIF-dependent toll-like receptor signaling pathway"/>
    <property type="evidence" value="ECO:0007669"/>
    <property type="project" value="InterPro"/>
</dbReference>
<dbReference type="InterPro" id="IPR040886">
    <property type="entry name" value="TRIF_N"/>
</dbReference>
<dbReference type="GO" id="GO:0005739">
    <property type="term" value="C:mitochondrion"/>
    <property type="evidence" value="ECO:0007669"/>
    <property type="project" value="UniProtKB-SubCell"/>
</dbReference>
<feature type="domain" description="TIR" evidence="8">
    <location>
        <begin position="476"/>
        <end position="612"/>
    </location>
</feature>
<keyword evidence="4 6" id="KW-0391">Immunity</keyword>
<protein>
    <recommendedName>
        <fullName evidence="6">TIR domain-containing adapter molecule 1</fullName>
        <shortName evidence="6">TICAM-1</shortName>
    </recommendedName>
</protein>
<feature type="compositionally biased region" description="Basic and acidic residues" evidence="7">
    <location>
        <begin position="367"/>
        <end position="376"/>
    </location>
</feature>
<dbReference type="PANTHER" id="PTHR47230:SF1">
    <property type="entry name" value="TIR DOMAIN-CONTAINING ADAPTER MOLECULE 1"/>
    <property type="match status" value="1"/>
</dbReference>
<keyword evidence="6" id="KW-0968">Cytoplasmic vesicle</keyword>
<dbReference type="InterPro" id="IPR046946">
    <property type="entry name" value="TCAM1/2"/>
</dbReference>
<evidence type="ECO:0000256" key="7">
    <source>
        <dbReference type="SAM" id="MobiDB-lite"/>
    </source>
</evidence>
<evidence type="ECO:0000256" key="6">
    <source>
        <dbReference type="PIRNR" id="PIRNR037744"/>
    </source>
</evidence>
<keyword evidence="5 6" id="KW-0395">Inflammatory response</keyword>
<feature type="region of interest" description="Disordered" evidence="7">
    <location>
        <begin position="268"/>
        <end position="423"/>
    </location>
</feature>
<feature type="region of interest" description="Disordered" evidence="7">
    <location>
        <begin position="436"/>
        <end position="467"/>
    </location>
</feature>
<evidence type="ECO:0000313" key="9">
    <source>
        <dbReference type="EMBL" id="ANV78028.1"/>
    </source>
</evidence>
<dbReference type="GO" id="GO:0043123">
    <property type="term" value="P:positive regulation of canonical NF-kappaB signal transduction"/>
    <property type="evidence" value="ECO:0007669"/>
    <property type="project" value="TreeGrafter"/>
</dbReference>
<evidence type="ECO:0000256" key="3">
    <source>
        <dbReference type="ARBA" id="ARBA00022588"/>
    </source>
</evidence>
<dbReference type="GO" id="GO:0005768">
    <property type="term" value="C:endosome"/>
    <property type="evidence" value="ECO:0007669"/>
    <property type="project" value="TreeGrafter"/>
</dbReference>
<evidence type="ECO:0000256" key="2">
    <source>
        <dbReference type="ARBA" id="ARBA00022553"/>
    </source>
</evidence>
<dbReference type="Pfam" id="PF12721">
    <property type="entry name" value="RHIM"/>
    <property type="match status" value="1"/>
</dbReference>
<comment type="subcellular location">
    <subcellularLocation>
        <location evidence="6">Cytoplasmic vesicle</location>
        <location evidence="6">Autophagosome</location>
    </subcellularLocation>
    <subcellularLocation>
        <location evidence="6">Cytoplasm</location>
        <location evidence="6">Cytosol</location>
    </subcellularLocation>
    <subcellularLocation>
        <location evidence="6">Mitochondrion</location>
    </subcellularLocation>
</comment>
<feature type="compositionally biased region" description="Basic and acidic residues" evidence="7">
    <location>
        <begin position="274"/>
        <end position="284"/>
    </location>
</feature>
<dbReference type="GO" id="GO:0043330">
    <property type="term" value="P:response to exogenous dsRNA"/>
    <property type="evidence" value="ECO:0007669"/>
    <property type="project" value="UniProtKB-UniRule"/>
</dbReference>
<dbReference type="GO" id="GO:0005776">
    <property type="term" value="C:autophagosome"/>
    <property type="evidence" value="ECO:0007669"/>
    <property type="project" value="UniProtKB-SubCell"/>
</dbReference>
<dbReference type="Gene3D" id="3.40.50.10140">
    <property type="entry name" value="Toll/interleukin-1 receptor homology (TIR) domain"/>
    <property type="match status" value="1"/>
</dbReference>
<name>A0A1B1T6X6_ANAPL</name>
<gene>
    <name evidence="9" type="primary">Trif</name>
</gene>
<dbReference type="InterPro" id="IPR000157">
    <property type="entry name" value="TIR_dom"/>
</dbReference>
<dbReference type="GO" id="GO:0006915">
    <property type="term" value="P:apoptotic process"/>
    <property type="evidence" value="ECO:0007669"/>
    <property type="project" value="UniProtKB-KW"/>
</dbReference>
<evidence type="ECO:0000256" key="4">
    <source>
        <dbReference type="ARBA" id="ARBA00022859"/>
    </source>
</evidence>
<dbReference type="SUPFAM" id="SSF52200">
    <property type="entry name" value="Toll/Interleukin receptor TIR domain"/>
    <property type="match status" value="1"/>
</dbReference>
<dbReference type="Pfam" id="PF17798">
    <property type="entry name" value="TRIF-NTD"/>
    <property type="match status" value="1"/>
</dbReference>
<dbReference type="EMBL" id="KX426571">
    <property type="protein sequence ID" value="ANV78028.1"/>
    <property type="molecule type" value="mRNA"/>
</dbReference>
<keyword evidence="1 6" id="KW-0963">Cytoplasm</keyword>
<keyword evidence="2" id="KW-0597">Phosphoprotein</keyword>
<feature type="compositionally biased region" description="Polar residues" evidence="7">
    <location>
        <begin position="294"/>
        <end position="319"/>
    </location>
</feature>
<comment type="subunit">
    <text evidence="6">Homodimer. Found in a multi-helicase-TICAM1 complex at least composed of DHX36, DDX1, DDX21 and TICAM1.</text>
</comment>
<keyword evidence="6" id="KW-0496">Mitochondrion</keyword>
<sequence length="769" mass="82520">MKYNQNIKKHRALNAVICFFHSCCFSPASGPRADEMAQSVEFQPSFEDVLNILSQIPPDKLLGLKYKLKHLVSGRSSTLLQAMVLLTLGQETEARICLNALGDDQAALYIHQTKLGPAGLQKDGENLQPPQLDAGAMELLAQIYSLLAKEELCSHEAVVRADQAAATAYSASGDSQRDSQNCVLAGEQEKCGPAISTGGCDSKFQTLRSDVSTGFLQKTIPNSMAKSSPVQIRAASDLSGPRTLHSSLSSASLTNLQISESPTAVFCMQPPSREPSRLCDKDSSSARQPAGGRQSHSLQETGWASSSSAHPGLDTNAQVPQEEAAVHVSSCHPSLPIPETPLPTLGAVSQPVETSDVSSIAPAEPPAPKESRDQKQELSAGLPDSRPTVDVGPACVPTKDSSVPVSTSSSAPASTSACSFPPHTYSSSTPSPPLYATPYSLPHPSPFRSPPSPACPPPFQTAKAASAAEPDSGEGKFFTFVILHAGEDERVACRVKNLLEGMGVPNGATFCEDFLVAGHSRLTCFQDALENSAFIILLLTKNFLCRLCMFETNSALMESIQRPSKHNSVIPFVPKENPLERSEIPSILSVLVPLDENSLGFTRVVKNTFTPSKINERKAMWCQIQQVREHKRRQQLFKDYCQALQNLGALNLGSFPQVPLSETPWQQLGQFVPHQLPQQFCPPWATSCPPAATYPPPPAAHQAAQLGPSPSQPFHLPSGYHNAMPEAGGAQPIIIQHARMVQIGNHNTMQVETAAAAPQDSEKESTENS</sequence>
<dbReference type="GO" id="GO:0032481">
    <property type="term" value="P:positive regulation of type I interferon production"/>
    <property type="evidence" value="ECO:0007669"/>
    <property type="project" value="TreeGrafter"/>
</dbReference>
<feature type="compositionally biased region" description="Pro residues" evidence="7">
    <location>
        <begin position="436"/>
        <end position="459"/>
    </location>
</feature>
<dbReference type="InterPro" id="IPR035897">
    <property type="entry name" value="Toll_tir_struct_dom_sf"/>
</dbReference>
<accession>A0A1B1T6X6</accession>
<reference evidence="9" key="1">
    <citation type="submission" date="2016-06" db="EMBL/GenBank/DDBJ databases">
        <authorList>
            <person name="Kjaerup R.B."/>
            <person name="Dalgaard T.S."/>
            <person name="Juul-Madsen H.R."/>
        </authorList>
    </citation>
    <scope>NUCLEOTIDE SEQUENCE</scope>
</reference>
<evidence type="ECO:0000256" key="1">
    <source>
        <dbReference type="ARBA" id="ARBA00022490"/>
    </source>
</evidence>
<dbReference type="GO" id="GO:0005829">
    <property type="term" value="C:cytosol"/>
    <property type="evidence" value="ECO:0007669"/>
    <property type="project" value="UniProtKB-SubCell"/>
</dbReference>
<feature type="compositionally biased region" description="Low complexity" evidence="7">
    <location>
        <begin position="396"/>
        <end position="423"/>
    </location>
</feature>